<feature type="transmembrane region" description="Helical" evidence="7">
    <location>
        <begin position="357"/>
        <end position="379"/>
    </location>
</feature>
<dbReference type="Gene3D" id="1.20.1250.20">
    <property type="entry name" value="MFS general substrate transporter like domains"/>
    <property type="match status" value="2"/>
</dbReference>
<reference evidence="9" key="1">
    <citation type="submission" date="2014-11" db="EMBL/GenBank/DDBJ databases">
        <authorList>
            <person name="Otto D Thomas"/>
            <person name="Naeem Raeece"/>
        </authorList>
    </citation>
    <scope>NUCLEOTIDE SEQUENCE</scope>
</reference>
<accession>A0A0G4HA24</accession>
<evidence type="ECO:0000259" key="8">
    <source>
        <dbReference type="Pfam" id="PF12832"/>
    </source>
</evidence>
<dbReference type="GO" id="GO:0016020">
    <property type="term" value="C:membrane"/>
    <property type="evidence" value="ECO:0007669"/>
    <property type="project" value="UniProtKB-SubCell"/>
</dbReference>
<dbReference type="EMBL" id="CDMZ01002120">
    <property type="protein sequence ID" value="CEM40865.1"/>
    <property type="molecule type" value="Genomic_DNA"/>
</dbReference>
<feature type="compositionally biased region" description="Basic and acidic residues" evidence="6">
    <location>
        <begin position="581"/>
        <end position="593"/>
    </location>
</feature>
<name>A0A0G4HA24_9ALVE</name>
<evidence type="ECO:0000256" key="5">
    <source>
        <dbReference type="ARBA" id="ARBA00023136"/>
    </source>
</evidence>
<organism evidence="9">
    <name type="scientific">Chromera velia CCMP2878</name>
    <dbReference type="NCBI Taxonomy" id="1169474"/>
    <lineage>
        <taxon>Eukaryota</taxon>
        <taxon>Sar</taxon>
        <taxon>Alveolata</taxon>
        <taxon>Colpodellida</taxon>
        <taxon>Chromeraceae</taxon>
        <taxon>Chromera</taxon>
    </lineage>
</organism>
<dbReference type="AlphaFoldDB" id="A0A0G4HA24"/>
<feature type="transmembrane region" description="Helical" evidence="7">
    <location>
        <begin position="166"/>
        <end position="187"/>
    </location>
</feature>
<dbReference type="InterPro" id="IPR036259">
    <property type="entry name" value="MFS_trans_sf"/>
</dbReference>
<keyword evidence="5 7" id="KW-0472">Membrane</keyword>
<dbReference type="SUPFAM" id="SSF103473">
    <property type="entry name" value="MFS general substrate transporter"/>
    <property type="match status" value="1"/>
</dbReference>
<feature type="transmembrane region" description="Helical" evidence="7">
    <location>
        <begin position="43"/>
        <end position="64"/>
    </location>
</feature>
<keyword evidence="4 7" id="KW-1133">Transmembrane helix</keyword>
<feature type="compositionally biased region" description="Polar residues" evidence="6">
    <location>
        <begin position="621"/>
        <end position="631"/>
    </location>
</feature>
<dbReference type="PANTHER" id="PTHR16172:SF41">
    <property type="entry name" value="MAJOR FACILITATOR SUPERFAMILY DOMAIN-CONTAINING PROTEIN 6-LIKE"/>
    <property type="match status" value="1"/>
</dbReference>
<evidence type="ECO:0000256" key="4">
    <source>
        <dbReference type="ARBA" id="ARBA00022989"/>
    </source>
</evidence>
<dbReference type="PhylomeDB" id="A0A0G4HA24"/>
<proteinExistence type="inferred from homology"/>
<evidence type="ECO:0000256" key="1">
    <source>
        <dbReference type="ARBA" id="ARBA00004141"/>
    </source>
</evidence>
<feature type="region of interest" description="Disordered" evidence="6">
    <location>
        <begin position="191"/>
        <end position="305"/>
    </location>
</feature>
<dbReference type="VEuPathDB" id="CryptoDB:Cvel_25608"/>
<feature type="domain" description="Major facilitator superfamily associated" evidence="8">
    <location>
        <begin position="13"/>
        <end position="510"/>
    </location>
</feature>
<dbReference type="InterPro" id="IPR051717">
    <property type="entry name" value="MFS_MFSD6"/>
</dbReference>
<feature type="transmembrane region" description="Helical" evidence="7">
    <location>
        <begin position="512"/>
        <end position="531"/>
    </location>
</feature>
<gene>
    <name evidence="9" type="ORF">Cvel_25608</name>
</gene>
<dbReference type="InterPro" id="IPR024989">
    <property type="entry name" value="MFS_assoc_dom"/>
</dbReference>
<feature type="region of interest" description="Disordered" evidence="6">
    <location>
        <begin position="543"/>
        <end position="631"/>
    </location>
</feature>
<keyword evidence="3 7" id="KW-0812">Transmembrane</keyword>
<feature type="compositionally biased region" description="Basic and acidic residues" evidence="6">
    <location>
        <begin position="235"/>
        <end position="247"/>
    </location>
</feature>
<comment type="similarity">
    <text evidence="2">Belongs to the major facilitator superfamily. MFSD6 family.</text>
</comment>
<protein>
    <recommendedName>
        <fullName evidence="8">Major facilitator superfamily associated domain-containing protein</fullName>
    </recommendedName>
</protein>
<comment type="subcellular location">
    <subcellularLocation>
        <location evidence="1">Membrane</location>
        <topology evidence="1">Multi-pass membrane protein</topology>
    </subcellularLocation>
</comment>
<feature type="transmembrane region" description="Helical" evidence="7">
    <location>
        <begin position="76"/>
        <end position="96"/>
    </location>
</feature>
<feature type="compositionally biased region" description="Polar residues" evidence="6">
    <location>
        <begin position="690"/>
        <end position="700"/>
    </location>
</feature>
<evidence type="ECO:0000256" key="2">
    <source>
        <dbReference type="ARBA" id="ARBA00005241"/>
    </source>
</evidence>
<evidence type="ECO:0000256" key="6">
    <source>
        <dbReference type="SAM" id="MobiDB-lite"/>
    </source>
</evidence>
<feature type="compositionally biased region" description="Low complexity" evidence="6">
    <location>
        <begin position="191"/>
        <end position="201"/>
    </location>
</feature>
<feature type="region of interest" description="Disordered" evidence="6">
    <location>
        <begin position="673"/>
        <end position="700"/>
    </location>
</feature>
<dbReference type="Pfam" id="PF12832">
    <property type="entry name" value="MFS_1_like"/>
    <property type="match status" value="1"/>
</dbReference>
<evidence type="ECO:0000256" key="3">
    <source>
        <dbReference type="ARBA" id="ARBA00022692"/>
    </source>
</evidence>
<evidence type="ECO:0000256" key="7">
    <source>
        <dbReference type="SAM" id="Phobius"/>
    </source>
</evidence>
<feature type="compositionally biased region" description="Basic and acidic residues" evidence="6">
    <location>
        <begin position="205"/>
        <end position="228"/>
    </location>
</feature>
<feature type="transmembrane region" description="Helical" evidence="7">
    <location>
        <begin position="385"/>
        <end position="409"/>
    </location>
</feature>
<dbReference type="PANTHER" id="PTHR16172">
    <property type="entry name" value="MAJOR FACILITATOR SUPERFAMILY DOMAIN-CONTAINING PROTEIN 6-LIKE"/>
    <property type="match status" value="1"/>
</dbReference>
<feature type="transmembrane region" description="Helical" evidence="7">
    <location>
        <begin position="16"/>
        <end position="37"/>
    </location>
</feature>
<evidence type="ECO:0000313" key="9">
    <source>
        <dbReference type="EMBL" id="CEM40865.1"/>
    </source>
</evidence>
<sequence>MFGLTEGRIEYPHLKWLYFIQFVYLASSGRFMTVYFFDQGLKSHEIGMIFFGNKIATMVGLPLWTYMADISRRDRAIMIWTLIPAILLFPLMALEVSFVSRFYWLILIQLVQSFVGSGAQSIFDTLVLKELGEHKAKWGKQRLWGAVSWGIANTIFGWQIDAKGYSFLFLCNLSTGLLFVLSLSVLIRGGPSNSSGSSGVGKDVVLGDHGGRGREGERTKGRVPRDLSPDPSLALEREGERERELEQLKQPVGARDVKVKGSHMQTRRESRGSSLPVPVSMPSFSKYKDGTYPREEEEEEIPDERGEKELTAGAGVCLTGGHEKPAEELGVKEEEGQSQRSTNYLDALRSLCSSRRVAIFFFNIAIIGAGFGLIGNLLFVTLKKMGASAFLCGLSVSITVIFEVPIMYVSDWMLKHWGVGVMILLGEAAQVLRYFLYTLMPSPEWVLPIEPLHGVTYGLVWCAAVHFCSTPAVSRHGLEASAQGLLSLLHFKLAPMFATLAGGFVMESAGDTVLYGTCGALVLLSLFLYFWSEAVSKGLCTDDSDASGGSSHDLRGVPQRLPTSETEVIQREMGSQPKRGMRVDRGSVPKAEGDSESDAEVGEVKVGAEGGEAGDQRDSQAGRTTPAASLSAQAVVIGRSVKPTGQPNVHSHPRTIADAEHHNQSGLLTLNFESDSSPIENTDPEAAPLSETSAADSTPG</sequence>